<dbReference type="PANTHER" id="PTHR38471:SF2">
    <property type="entry name" value="FOUR HELIX BUNDLE PROTEIN"/>
    <property type="match status" value="1"/>
</dbReference>
<dbReference type="AlphaFoldDB" id="A0A6M4IN71"/>
<proteinExistence type="predicted"/>
<protein>
    <submittedName>
        <fullName evidence="1">Four helix bundle protein</fullName>
    </submittedName>
</protein>
<dbReference type="InterPro" id="IPR012657">
    <property type="entry name" value="23S_rRNA-intervening_sequence"/>
</dbReference>
<dbReference type="Gene3D" id="1.20.1440.60">
    <property type="entry name" value="23S rRNA-intervening sequence"/>
    <property type="match status" value="1"/>
</dbReference>
<dbReference type="EMBL" id="CP053085">
    <property type="protein sequence ID" value="QJR35515.1"/>
    <property type="molecule type" value="Genomic_DNA"/>
</dbReference>
<evidence type="ECO:0000313" key="1">
    <source>
        <dbReference type="EMBL" id="QJR35515.1"/>
    </source>
</evidence>
<reference evidence="1 2" key="1">
    <citation type="submission" date="2020-05" db="EMBL/GenBank/DDBJ databases">
        <title>Complete genome sequence of Gemmatimonas greenlandica TET16.</title>
        <authorList>
            <person name="Zeng Y."/>
        </authorList>
    </citation>
    <scope>NUCLEOTIDE SEQUENCE [LARGE SCALE GENOMIC DNA]</scope>
    <source>
        <strain evidence="1 2">TET16</strain>
    </source>
</reference>
<gene>
    <name evidence="1" type="ORF">HKW67_08345</name>
</gene>
<dbReference type="InterPro" id="IPR036583">
    <property type="entry name" value="23S_rRNA_IVS_sf"/>
</dbReference>
<dbReference type="SUPFAM" id="SSF158446">
    <property type="entry name" value="IVS-encoded protein-like"/>
    <property type="match status" value="1"/>
</dbReference>
<keyword evidence="2" id="KW-1185">Reference proteome</keyword>
<organism evidence="1 2">
    <name type="scientific">Gemmatimonas groenlandica</name>
    <dbReference type="NCBI Taxonomy" id="2732249"/>
    <lineage>
        <taxon>Bacteria</taxon>
        <taxon>Pseudomonadati</taxon>
        <taxon>Gemmatimonadota</taxon>
        <taxon>Gemmatimonadia</taxon>
        <taxon>Gemmatimonadales</taxon>
        <taxon>Gemmatimonadaceae</taxon>
        <taxon>Gemmatimonas</taxon>
    </lineage>
</organism>
<evidence type="ECO:0000313" key="2">
    <source>
        <dbReference type="Proteomes" id="UP000500938"/>
    </source>
</evidence>
<dbReference type="CDD" id="cd16377">
    <property type="entry name" value="23S_rRNA_IVP_like"/>
    <property type="match status" value="1"/>
</dbReference>
<dbReference type="Proteomes" id="UP000500938">
    <property type="component" value="Chromosome"/>
</dbReference>
<accession>A0A6M4IN71</accession>
<sequence>MWQRAQSFAAAVYGATTTMRGRDVVSLRSQLRRASQSIAANIAEGANAAGARDFARYLQISIGSASETESHLDLARRTSVVDDAVAMPLIDEVVEIRRMLIVLRRRVLAG</sequence>
<dbReference type="PANTHER" id="PTHR38471">
    <property type="entry name" value="FOUR HELIX BUNDLE PROTEIN"/>
    <property type="match status" value="1"/>
</dbReference>
<dbReference type="Pfam" id="PF05635">
    <property type="entry name" value="23S_rRNA_IVP"/>
    <property type="match status" value="1"/>
</dbReference>
<dbReference type="RefSeq" id="WP_171224945.1">
    <property type="nucleotide sequence ID" value="NZ_CP053085.1"/>
</dbReference>
<dbReference type="KEGG" id="ggr:HKW67_08345"/>
<dbReference type="NCBIfam" id="TIGR02436">
    <property type="entry name" value="four helix bundle protein"/>
    <property type="match status" value="1"/>
</dbReference>
<name>A0A6M4IN71_9BACT</name>